<dbReference type="RefSeq" id="WP_245032804.1">
    <property type="nucleotide sequence ID" value="NZ_CP095075.1"/>
</dbReference>
<accession>A0ABY4HD38</accession>
<sequence>MAFNSQDFVQGQSYDLSSIITEVNKQKNSFVQFLMSKRVKASNPQVHWITEEIADSAVTLAEGGDAPAYTKDTQTPLDNYLELFANTATVTNTAQASSAVGVSDLLTKEVEKKTKAIKNLMENKMIHGVKGYATSTYKTGGILEQVDAANKVTGTSLTKAKFESMLEAMYNAGVSDNMLVFLPANMKKLVNGFDSVEHYAREKFLGFDADEYITPYGNAYFTLCEGLGQDNMFVVNPDYVEFAELIPLNGKVEASSGSKQSVYIETQSGIKLLNPAAAASFKKTTA</sequence>
<dbReference type="Proteomes" id="UP000830326">
    <property type="component" value="Chromosome"/>
</dbReference>
<keyword evidence="2" id="KW-1185">Reference proteome</keyword>
<dbReference type="InterPro" id="IPR035198">
    <property type="entry name" value="SU10_MCP"/>
</dbReference>
<proteinExistence type="predicted"/>
<dbReference type="Pfam" id="PF17236">
    <property type="entry name" value="SU10_MCP"/>
    <property type="match status" value="1"/>
</dbReference>
<protein>
    <submittedName>
        <fullName evidence="1">DUF5309 domain-containing protein</fullName>
    </submittedName>
</protein>
<dbReference type="EMBL" id="CP095075">
    <property type="protein sequence ID" value="UOR12183.1"/>
    <property type="molecule type" value="Genomic_DNA"/>
</dbReference>
<evidence type="ECO:0000313" key="2">
    <source>
        <dbReference type="Proteomes" id="UP000830326"/>
    </source>
</evidence>
<organism evidence="1 2">
    <name type="scientific">Halobacillus amylolyticus</name>
    <dbReference type="NCBI Taxonomy" id="2932259"/>
    <lineage>
        <taxon>Bacteria</taxon>
        <taxon>Bacillati</taxon>
        <taxon>Bacillota</taxon>
        <taxon>Bacilli</taxon>
        <taxon>Bacillales</taxon>
        <taxon>Bacillaceae</taxon>
        <taxon>Halobacillus</taxon>
    </lineage>
</organism>
<evidence type="ECO:0000313" key="1">
    <source>
        <dbReference type="EMBL" id="UOR12183.1"/>
    </source>
</evidence>
<name>A0ABY4HD38_9BACI</name>
<reference evidence="1" key="1">
    <citation type="submission" date="2022-04" db="EMBL/GenBank/DDBJ databases">
        <title>Halobacillus sp. isolated from saltern.</title>
        <authorList>
            <person name="Won M."/>
            <person name="Lee C.-M."/>
            <person name="Woen H.-Y."/>
            <person name="Kwon S.-W."/>
        </authorList>
    </citation>
    <scope>NUCLEOTIDE SEQUENCE</scope>
    <source>
        <strain evidence="1">SSHM10-5</strain>
    </source>
</reference>
<gene>
    <name evidence="1" type="ORF">MUO15_01195</name>
</gene>